<accession>A0A9Q1K8Q2</accession>
<sequence>MEVAFPPLPLPFDYEELCPDFVLAKDYEVPELPQVVFLTMFLNDAVKLDILRGWMIKVMESALKELRWSTFQAWIEHNRGRILEARQQEALSDSEEGESSRSSGQTAFSRDGSEASGLASNYQWDIDKSSGERVSAYLPLMAFPPFHDTEEMADHVRKTFKWHLRRASRPPHPLPEDYQDLCPSFTLSDAKEAARDFNIPEIVQAVFYAMLLYDAMELSMVTRDVAGTLKSTLKGLRWTTFESYLSVADYVWLTFMWCLRGYIHHPQLLPEDYRGLYPDFNLEVPEASTRDFHISELT</sequence>
<evidence type="ECO:0000313" key="3">
    <source>
        <dbReference type="Proteomes" id="UP001153076"/>
    </source>
</evidence>
<evidence type="ECO:0000256" key="1">
    <source>
        <dbReference type="SAM" id="MobiDB-lite"/>
    </source>
</evidence>
<dbReference type="EMBL" id="JAKOGI010000242">
    <property type="protein sequence ID" value="KAJ8438742.1"/>
    <property type="molecule type" value="Genomic_DNA"/>
</dbReference>
<comment type="caution">
    <text evidence="2">The sequence shown here is derived from an EMBL/GenBank/DDBJ whole genome shotgun (WGS) entry which is preliminary data.</text>
</comment>
<dbReference type="Proteomes" id="UP001153076">
    <property type="component" value="Unassembled WGS sequence"/>
</dbReference>
<proteinExistence type="predicted"/>
<evidence type="ECO:0000313" key="2">
    <source>
        <dbReference type="EMBL" id="KAJ8438742.1"/>
    </source>
</evidence>
<keyword evidence="3" id="KW-1185">Reference proteome</keyword>
<organism evidence="2 3">
    <name type="scientific">Carnegiea gigantea</name>
    <dbReference type="NCBI Taxonomy" id="171969"/>
    <lineage>
        <taxon>Eukaryota</taxon>
        <taxon>Viridiplantae</taxon>
        <taxon>Streptophyta</taxon>
        <taxon>Embryophyta</taxon>
        <taxon>Tracheophyta</taxon>
        <taxon>Spermatophyta</taxon>
        <taxon>Magnoliopsida</taxon>
        <taxon>eudicotyledons</taxon>
        <taxon>Gunneridae</taxon>
        <taxon>Pentapetalae</taxon>
        <taxon>Caryophyllales</taxon>
        <taxon>Cactineae</taxon>
        <taxon>Cactaceae</taxon>
        <taxon>Cactoideae</taxon>
        <taxon>Echinocereeae</taxon>
        <taxon>Carnegiea</taxon>
    </lineage>
</organism>
<dbReference type="AlphaFoldDB" id="A0A9Q1K8Q2"/>
<name>A0A9Q1K8Q2_9CARY</name>
<gene>
    <name evidence="2" type="ORF">Cgig2_020297</name>
</gene>
<protein>
    <submittedName>
        <fullName evidence="2">Uncharacterized protein</fullName>
    </submittedName>
</protein>
<reference evidence="2" key="1">
    <citation type="submission" date="2022-04" db="EMBL/GenBank/DDBJ databases">
        <title>Carnegiea gigantea Genome sequencing and assembly v2.</title>
        <authorList>
            <person name="Copetti D."/>
            <person name="Sanderson M.J."/>
            <person name="Burquez A."/>
            <person name="Wojciechowski M.F."/>
        </authorList>
    </citation>
    <scope>NUCLEOTIDE SEQUENCE</scope>
    <source>
        <strain evidence="2">SGP5-SGP5p</strain>
        <tissue evidence="2">Aerial part</tissue>
    </source>
</reference>
<feature type="region of interest" description="Disordered" evidence="1">
    <location>
        <begin position="87"/>
        <end position="115"/>
    </location>
</feature>